<feature type="compositionally biased region" description="Basic and acidic residues" evidence="2">
    <location>
        <begin position="80"/>
        <end position="93"/>
    </location>
</feature>
<reference evidence="3 4" key="1">
    <citation type="submission" date="2014-06" db="EMBL/GenBank/DDBJ databases">
        <authorList>
            <person name="Swart Estienne"/>
        </authorList>
    </citation>
    <scope>NUCLEOTIDE SEQUENCE [LARGE SCALE GENOMIC DNA]</scope>
    <source>
        <strain evidence="3 4">130c</strain>
    </source>
</reference>
<feature type="coiled-coil region" evidence="1">
    <location>
        <begin position="500"/>
        <end position="560"/>
    </location>
</feature>
<name>A0A077ZVX8_STYLE</name>
<proteinExistence type="predicted"/>
<gene>
    <name evidence="3" type="primary">Contig1957.g2121</name>
    <name evidence="3" type="ORF">STYLEM_3021</name>
</gene>
<feature type="compositionally biased region" description="Polar residues" evidence="2">
    <location>
        <begin position="260"/>
        <end position="271"/>
    </location>
</feature>
<dbReference type="EMBL" id="CCKQ01002934">
    <property type="protein sequence ID" value="CDW74029.1"/>
    <property type="molecule type" value="Genomic_DNA"/>
</dbReference>
<dbReference type="InParanoid" id="A0A077ZVX8"/>
<feature type="compositionally biased region" description="Basic and acidic residues" evidence="2">
    <location>
        <begin position="272"/>
        <end position="290"/>
    </location>
</feature>
<keyword evidence="1" id="KW-0175">Coiled coil</keyword>
<feature type="region of interest" description="Disordered" evidence="2">
    <location>
        <begin position="260"/>
        <end position="305"/>
    </location>
</feature>
<feature type="region of interest" description="Disordered" evidence="2">
    <location>
        <begin position="76"/>
        <end position="97"/>
    </location>
</feature>
<dbReference type="Proteomes" id="UP000039865">
    <property type="component" value="Unassembled WGS sequence"/>
</dbReference>
<organism evidence="3 4">
    <name type="scientific">Stylonychia lemnae</name>
    <name type="common">Ciliate</name>
    <dbReference type="NCBI Taxonomy" id="5949"/>
    <lineage>
        <taxon>Eukaryota</taxon>
        <taxon>Sar</taxon>
        <taxon>Alveolata</taxon>
        <taxon>Ciliophora</taxon>
        <taxon>Intramacronucleata</taxon>
        <taxon>Spirotrichea</taxon>
        <taxon>Stichotrichia</taxon>
        <taxon>Sporadotrichida</taxon>
        <taxon>Oxytrichidae</taxon>
        <taxon>Stylonychinae</taxon>
        <taxon>Stylonychia</taxon>
    </lineage>
</organism>
<evidence type="ECO:0000256" key="1">
    <source>
        <dbReference type="SAM" id="Coils"/>
    </source>
</evidence>
<evidence type="ECO:0000313" key="4">
    <source>
        <dbReference type="Proteomes" id="UP000039865"/>
    </source>
</evidence>
<evidence type="ECO:0000256" key="2">
    <source>
        <dbReference type="SAM" id="MobiDB-lite"/>
    </source>
</evidence>
<accession>A0A077ZVX8</accession>
<feature type="coiled-coil region" evidence="1">
    <location>
        <begin position="212"/>
        <end position="239"/>
    </location>
</feature>
<evidence type="ECO:0000313" key="3">
    <source>
        <dbReference type="EMBL" id="CDW74029.1"/>
    </source>
</evidence>
<keyword evidence="4" id="KW-1185">Reference proteome</keyword>
<protein>
    <submittedName>
        <fullName evidence="3">Uncharacterized protein</fullName>
    </submittedName>
</protein>
<sequence>MLVMIVQNLQEHKDIIEKLCNPGMNGYYGMDGYNDFYYQPEDLAIDENGITAIQASQSDREGHNLLEKVDEFYDNLPSRENNEGRRQSFRDDLLGDINSRGPMKVLEDLSSREIVQHLDGHQNPNGILEPGHSHQENRAHRTNENGQIIFKPNLGNQRRLQPPNVLQMRPRVPHINFNQHPGLKANDVTLNLNTPQDGVTNSKQNPSQIANQQDLMRKIEFMDNRLQQHESLIQQLRNQVKADPIKEKQLEDDQEMLNNVLDSPQKSNSGASERKTNEGDDKDQTQEQHHPNQQLPLMKGSDDQQSTIQMLQNLLMRTRKDIQDKFDTQLRNQEQRVMSQVEALQNWLQQSHMMGDEGYEEEGNNTKLQNQNSGFDNSQENVVQSLNTSQAQIDPNISYNDQKVTILNQSTQNATKNTTSGTILPGQTNLQVPRGQNVAQTSQFRLRVPPKQLNDIKDLQKKAEKFDAQIYELFERHNINDKIVGRINDYYETNLKVVSVRGLGEQIKEFEKQLENKANILDVKKLVSSIRIFYLFLSVLDECNDKFNWLEERYKEERKDQEMINQNNQLAMKNMSQRAGNFYEKVHQIDRELAEVQLAMKKSDSNNWMNGIGGPSGISSQSDQIEELQNAMNRKFSEYAAKFKTFEEELQTQIYSVKDILKQKLSQSQLLESEERTQGLMDKIIANINKRFMDRKETKKTLKQFEQQLEHLLELVVHKVDEFEVNEAMLAKKPLGGWSCASCQKNIQNLSGHLADYQVTHKLPGRESGEHLRASHKLPQGLQKLVQNYGISNKTSINNPFQNNINIDIKDNAAENQSFKGKNRYKGMLINLMTSPNGSLSPERIDLVNKDEKLLKSELSSIHQHQSQPVNYLLKPKLKTVKHHMQHSLSQKRFGDTLEIYKDLQIDNVSKQSQLRDQQHLGQIYSPSSLPALNNKNL</sequence>
<dbReference type="AlphaFoldDB" id="A0A077ZVX8"/>